<dbReference type="OrthoDB" id="5863642at2759"/>
<sequence length="751" mass="84366">MWQPSIRGNKLMFMLPMLSKRQLGILVGFVFFFEVLETSGKPEWKCEANEEEEKKQKNCCVDPKSDEPSYNKPPHFAHTYKQPYTPASSNPAPRAYQNKGGFIQRMRDAASSAAETASLYARRIGRFLYGVGCKAARLLRTVAQYIWAFLKTFFTTSVPSKTLPATPKPFQPHAAPAESPSFNKVEFKPEDLAEAYEKEKLPMAHEPEVSYIQERQQLQEQAPPPMPAERQPPPVAMPRMYAAERPTYELDPAASIQAQRYTDTSLDGRDMSPNIEEMHVSQHHAPPAPPPPPPPTPFSKPIRIENTVNGREGVDQWESESSTARSAITDTLPTATVKREPPGLGKLPADVMAELHGEIGTQKMRQEREASVQREMTQSCHPDMAQWKSNDNDRYDRSATATPFRASSVGPTMRKLEQVVSRLEDSSDNEAQYVFRAKPSDYMMGKSVYTPIEEAEQMRDNINREKPAVQNPYVNYPRSLYETSRPVTPAHSVSGGRYTPFGHETYASAPYKNESDGVRRRARTVGPLGRESMHSFYANAPVASHTVRRTPVPFDRGANFAYDRDGVTQGTVSSQVRRWPPASNATGAEVSKDDWVREVAREQDDGLITTMARRQKFATTLKLLRVVAPTFYVLFLPGINATIEMPMSCGLKFDDVNAVLKALVEAIIRRPVQYLEGGLEVHYFIISGAIGETSMMEKLKKWIQFDYPPVFHNGSKPHFSLKKLWKYNTAHGMSKTDGRSAESPSHTVALP</sequence>
<dbReference type="AlphaFoldDB" id="A0A016VTQ5"/>
<dbReference type="EMBL" id="JARK01001340">
    <property type="protein sequence ID" value="EYC30964.1"/>
    <property type="molecule type" value="Genomic_DNA"/>
</dbReference>
<feature type="region of interest" description="Disordered" evidence="1">
    <location>
        <begin position="279"/>
        <end position="303"/>
    </location>
</feature>
<feature type="region of interest" description="Disordered" evidence="1">
    <location>
        <begin position="377"/>
        <end position="397"/>
    </location>
</feature>
<evidence type="ECO:0000313" key="2">
    <source>
        <dbReference type="EMBL" id="EYC30964.1"/>
    </source>
</evidence>
<protein>
    <submittedName>
        <fullName evidence="2">Uncharacterized protein</fullName>
    </submittedName>
</protein>
<gene>
    <name evidence="2" type="primary">Acey_s0004.g1875</name>
    <name evidence="2" type="synonym">Acey-Y45F10B.13</name>
    <name evidence="2" type="ORF">Y032_0004g1875</name>
</gene>
<accession>A0A016VTQ5</accession>
<dbReference type="Proteomes" id="UP000024635">
    <property type="component" value="Unassembled WGS sequence"/>
</dbReference>
<feature type="compositionally biased region" description="Pro residues" evidence="1">
    <location>
        <begin position="286"/>
        <end position="298"/>
    </location>
</feature>
<dbReference type="STRING" id="53326.A0A016VTQ5"/>
<organism evidence="2 3">
    <name type="scientific">Ancylostoma ceylanicum</name>
    <dbReference type="NCBI Taxonomy" id="53326"/>
    <lineage>
        <taxon>Eukaryota</taxon>
        <taxon>Metazoa</taxon>
        <taxon>Ecdysozoa</taxon>
        <taxon>Nematoda</taxon>
        <taxon>Chromadorea</taxon>
        <taxon>Rhabditida</taxon>
        <taxon>Rhabditina</taxon>
        <taxon>Rhabditomorpha</taxon>
        <taxon>Strongyloidea</taxon>
        <taxon>Ancylostomatidae</taxon>
        <taxon>Ancylostomatinae</taxon>
        <taxon>Ancylostoma</taxon>
    </lineage>
</organism>
<evidence type="ECO:0000313" key="3">
    <source>
        <dbReference type="Proteomes" id="UP000024635"/>
    </source>
</evidence>
<proteinExistence type="predicted"/>
<reference evidence="3" key="1">
    <citation type="journal article" date="2015" name="Nat. Genet.">
        <title>The genome and transcriptome of the zoonotic hookworm Ancylostoma ceylanicum identify infection-specific gene families.</title>
        <authorList>
            <person name="Schwarz E.M."/>
            <person name="Hu Y."/>
            <person name="Antoshechkin I."/>
            <person name="Miller M.M."/>
            <person name="Sternberg P.W."/>
            <person name="Aroian R.V."/>
        </authorList>
    </citation>
    <scope>NUCLEOTIDE SEQUENCE</scope>
    <source>
        <strain evidence="3">HY135</strain>
    </source>
</reference>
<comment type="caution">
    <text evidence="2">The sequence shown here is derived from an EMBL/GenBank/DDBJ whole genome shotgun (WGS) entry which is preliminary data.</text>
</comment>
<evidence type="ECO:0000256" key="1">
    <source>
        <dbReference type="SAM" id="MobiDB-lite"/>
    </source>
</evidence>
<keyword evidence="3" id="KW-1185">Reference proteome</keyword>
<name>A0A016VTQ5_9BILA</name>